<accession>A0AAD9QSZ6</accession>
<protein>
    <submittedName>
        <fullName evidence="2">Uncharacterized protein</fullName>
    </submittedName>
</protein>
<keyword evidence="1" id="KW-0175">Coiled coil</keyword>
<evidence type="ECO:0000313" key="3">
    <source>
        <dbReference type="Proteomes" id="UP001249851"/>
    </source>
</evidence>
<sequence>MYSARLLKSPACGHHRGEISIMRNTFKEILREERVLDEERRRQAMHSTKLNRLQKQLEQTKRKGDAGRCYSMANEILEVVSQAEKVQAEFEVKATKLEMVKAEKLRGSMLQISDGLNQWASKTLLVAEAYSKLANLIPDTPTQVSESKIFHVYEDKDAAMCQRTEKQSEEDFSNDNDSAAYVDFTDDVERMMQPNEIVIPNGTSESRNIVNDFARDLIIDPELSQQLKDMTHSAQSSLYAVSTPILPAQQNGVKCNHVDLNSEKMPGKVNRKPVGQKGMSPQALCHYHLRAKKMDPNFGRLVLSVPDLRSPPILPRPPPLPKE</sequence>
<dbReference type="EMBL" id="JARQWQ010000016">
    <property type="protein sequence ID" value="KAK2566814.1"/>
    <property type="molecule type" value="Genomic_DNA"/>
</dbReference>
<gene>
    <name evidence="2" type="ORF">P5673_009496</name>
</gene>
<organism evidence="2 3">
    <name type="scientific">Acropora cervicornis</name>
    <name type="common">Staghorn coral</name>
    <dbReference type="NCBI Taxonomy" id="6130"/>
    <lineage>
        <taxon>Eukaryota</taxon>
        <taxon>Metazoa</taxon>
        <taxon>Cnidaria</taxon>
        <taxon>Anthozoa</taxon>
        <taxon>Hexacorallia</taxon>
        <taxon>Scleractinia</taxon>
        <taxon>Astrocoeniina</taxon>
        <taxon>Acroporidae</taxon>
        <taxon>Acropora</taxon>
    </lineage>
</organism>
<feature type="non-terminal residue" evidence="2">
    <location>
        <position position="323"/>
    </location>
</feature>
<reference evidence="2" key="1">
    <citation type="journal article" date="2023" name="G3 (Bethesda)">
        <title>Whole genome assembly and annotation of the endangered Caribbean coral Acropora cervicornis.</title>
        <authorList>
            <person name="Selwyn J.D."/>
            <person name="Vollmer S.V."/>
        </authorList>
    </citation>
    <scope>NUCLEOTIDE SEQUENCE</scope>
    <source>
        <strain evidence="2">K2</strain>
    </source>
</reference>
<comment type="caution">
    <text evidence="2">The sequence shown here is derived from an EMBL/GenBank/DDBJ whole genome shotgun (WGS) entry which is preliminary data.</text>
</comment>
<proteinExistence type="predicted"/>
<feature type="coiled-coil region" evidence="1">
    <location>
        <begin position="36"/>
        <end position="63"/>
    </location>
</feature>
<dbReference type="AlphaFoldDB" id="A0AAD9QSZ6"/>
<reference evidence="2" key="2">
    <citation type="journal article" date="2023" name="Science">
        <title>Genomic signatures of disease resistance in endangered staghorn corals.</title>
        <authorList>
            <person name="Vollmer S.V."/>
            <person name="Selwyn J.D."/>
            <person name="Despard B.A."/>
            <person name="Roesel C.L."/>
        </authorList>
    </citation>
    <scope>NUCLEOTIDE SEQUENCE</scope>
    <source>
        <strain evidence="2">K2</strain>
    </source>
</reference>
<keyword evidence="3" id="KW-1185">Reference proteome</keyword>
<dbReference type="Gene3D" id="1.20.1270.60">
    <property type="entry name" value="Arfaptin homology (AH) domain/BAR domain"/>
    <property type="match status" value="1"/>
</dbReference>
<evidence type="ECO:0000256" key="1">
    <source>
        <dbReference type="SAM" id="Coils"/>
    </source>
</evidence>
<name>A0AAD9QSZ6_ACRCE</name>
<dbReference type="Proteomes" id="UP001249851">
    <property type="component" value="Unassembled WGS sequence"/>
</dbReference>
<evidence type="ECO:0000313" key="2">
    <source>
        <dbReference type="EMBL" id="KAK2566814.1"/>
    </source>
</evidence>
<dbReference type="InterPro" id="IPR027267">
    <property type="entry name" value="AH/BAR_dom_sf"/>
</dbReference>